<name>A0A9D9IT53_9BACT</name>
<gene>
    <name evidence="1" type="ORF">IAB80_04705</name>
</gene>
<organism evidence="1 2">
    <name type="scientific">Candidatus Cryptobacteroides excrementipullorum</name>
    <dbReference type="NCBI Taxonomy" id="2840761"/>
    <lineage>
        <taxon>Bacteria</taxon>
        <taxon>Pseudomonadati</taxon>
        <taxon>Bacteroidota</taxon>
        <taxon>Bacteroidia</taxon>
        <taxon>Bacteroidales</taxon>
        <taxon>Candidatus Cryptobacteroides</taxon>
    </lineage>
</organism>
<sequence length="196" mass="21947">MENKDIEFLDNYELSLTEELLRVCTSLGMLDGTLLSSEDIDGKWKEFAPEYMSEAVPNLDSFPEAAIGWAGYIGMAVAKWWDIDWGKHHSEKYTALHGPRGFDDMDDHIVQDILGLGTGSTEAGVISRTLLACTQHAVSRIRHEGIERQTSMAFHIFARTTRAMFRIGAAIQLKKDGYRFQKVRLAPAAGKKKPLS</sequence>
<proteinExistence type="predicted"/>
<reference evidence="1" key="1">
    <citation type="submission" date="2020-10" db="EMBL/GenBank/DDBJ databases">
        <authorList>
            <person name="Gilroy R."/>
        </authorList>
    </citation>
    <scope>NUCLEOTIDE SEQUENCE</scope>
    <source>
        <strain evidence="1">2478</strain>
    </source>
</reference>
<evidence type="ECO:0000313" key="2">
    <source>
        <dbReference type="Proteomes" id="UP000823771"/>
    </source>
</evidence>
<accession>A0A9D9IT53</accession>
<comment type="caution">
    <text evidence="1">The sequence shown here is derived from an EMBL/GenBank/DDBJ whole genome shotgun (WGS) entry which is preliminary data.</text>
</comment>
<reference evidence="1" key="2">
    <citation type="journal article" date="2021" name="PeerJ">
        <title>Extensive microbial diversity within the chicken gut microbiome revealed by metagenomics and culture.</title>
        <authorList>
            <person name="Gilroy R."/>
            <person name="Ravi A."/>
            <person name="Getino M."/>
            <person name="Pursley I."/>
            <person name="Horton D.L."/>
            <person name="Alikhan N.F."/>
            <person name="Baker D."/>
            <person name="Gharbi K."/>
            <person name="Hall N."/>
            <person name="Watson M."/>
            <person name="Adriaenssens E.M."/>
            <person name="Foster-Nyarko E."/>
            <person name="Jarju S."/>
            <person name="Secka A."/>
            <person name="Antonio M."/>
            <person name="Oren A."/>
            <person name="Chaudhuri R.R."/>
            <person name="La Ragione R."/>
            <person name="Hildebrand F."/>
            <person name="Pallen M.J."/>
        </authorList>
    </citation>
    <scope>NUCLEOTIDE SEQUENCE</scope>
    <source>
        <strain evidence="1">2478</strain>
    </source>
</reference>
<protein>
    <submittedName>
        <fullName evidence="1">Uncharacterized protein</fullName>
    </submittedName>
</protein>
<dbReference type="Proteomes" id="UP000823771">
    <property type="component" value="Unassembled WGS sequence"/>
</dbReference>
<evidence type="ECO:0000313" key="1">
    <source>
        <dbReference type="EMBL" id="MBO8478167.1"/>
    </source>
</evidence>
<dbReference type="EMBL" id="JADILZ010000041">
    <property type="protein sequence ID" value="MBO8478167.1"/>
    <property type="molecule type" value="Genomic_DNA"/>
</dbReference>
<dbReference type="AlphaFoldDB" id="A0A9D9IT53"/>